<evidence type="ECO:0000313" key="2">
    <source>
        <dbReference type="EMBL" id="CAG7638374.1"/>
    </source>
</evidence>
<evidence type="ECO:0000256" key="1">
    <source>
        <dbReference type="SAM" id="MobiDB-lite"/>
    </source>
</evidence>
<evidence type="ECO:0000313" key="3">
    <source>
        <dbReference type="Proteomes" id="UP001153328"/>
    </source>
</evidence>
<comment type="caution">
    <text evidence="2">The sequence shown here is derived from an EMBL/GenBank/DDBJ whole genome shotgun (WGS) entry which is preliminary data.</text>
</comment>
<gene>
    <name evidence="2" type="ORF">SBRY_30220</name>
</gene>
<dbReference type="EMBL" id="CAJVAX010000017">
    <property type="protein sequence ID" value="CAG7638374.1"/>
    <property type="molecule type" value="Genomic_DNA"/>
</dbReference>
<name>A0A9W4H0M1_9ACTN</name>
<organism evidence="2 3">
    <name type="scientific">Actinacidiphila bryophytorum</name>
    <dbReference type="NCBI Taxonomy" id="1436133"/>
    <lineage>
        <taxon>Bacteria</taxon>
        <taxon>Bacillati</taxon>
        <taxon>Actinomycetota</taxon>
        <taxon>Actinomycetes</taxon>
        <taxon>Kitasatosporales</taxon>
        <taxon>Streptomycetaceae</taxon>
        <taxon>Actinacidiphila</taxon>
    </lineage>
</organism>
<dbReference type="Proteomes" id="UP001153328">
    <property type="component" value="Unassembled WGS sequence"/>
</dbReference>
<proteinExistence type="predicted"/>
<protein>
    <submittedName>
        <fullName evidence="2">Uncharacterized protein</fullName>
    </submittedName>
</protein>
<sequence length="61" mass="6372">MPGGAGRESTATAIGRPSLVAMTATECGAAPAQRSLTAGSKRLTHPHPFGVTRWADRRQQV</sequence>
<feature type="region of interest" description="Disordered" evidence="1">
    <location>
        <begin position="32"/>
        <end position="61"/>
    </location>
</feature>
<dbReference type="AlphaFoldDB" id="A0A9W4H0M1"/>
<keyword evidence="3" id="KW-1185">Reference proteome</keyword>
<reference evidence="2" key="1">
    <citation type="submission" date="2021-06" db="EMBL/GenBank/DDBJ databases">
        <authorList>
            <person name="Arsene-Ploetze F."/>
        </authorList>
    </citation>
    <scope>NUCLEOTIDE SEQUENCE</scope>
    <source>
        <strain evidence="2">SBRY1</strain>
    </source>
</reference>
<accession>A0A9W4H0M1</accession>